<dbReference type="RefSeq" id="WP_184843289.1">
    <property type="nucleotide sequence ID" value="NZ_JACHMN010000003.1"/>
</dbReference>
<evidence type="ECO:0000313" key="2">
    <source>
        <dbReference type="Proteomes" id="UP000587527"/>
    </source>
</evidence>
<accession>A0A841BZA9</accession>
<dbReference type="InterPro" id="IPR012467">
    <property type="entry name" value="DUF1684"/>
</dbReference>
<dbReference type="EMBL" id="JACHMN010000003">
    <property type="protein sequence ID" value="MBB5872926.1"/>
    <property type="molecule type" value="Genomic_DNA"/>
</dbReference>
<dbReference type="PANTHER" id="PTHR41913">
    <property type="entry name" value="DUF1684 DOMAIN-CONTAINING PROTEIN"/>
    <property type="match status" value="1"/>
</dbReference>
<evidence type="ECO:0000313" key="1">
    <source>
        <dbReference type="EMBL" id="MBB5872926.1"/>
    </source>
</evidence>
<gene>
    <name evidence="1" type="ORF">F4553_006360</name>
</gene>
<name>A0A841BZA9_9ACTN</name>
<keyword evidence="2" id="KW-1185">Reference proteome</keyword>
<sequence>MTFTSEQQWQFWRDARLARLRSPYGWLSLTAMHWLTTQDSGFPEVTGGWRAVDGAVVVTATADDGLTLDGSPVLGELVLRPERDLAGVELRLGDKAIEVIRRGDDHAIRVRDPHAPARVAFVDVPTYPFRERWIVRARFQRHPVPVTVAVGTSVDGLTQQQTAVGTLHFTIEGTAHRLTAFGDGDELEVLFRDSTSGITTYGGVRALYPGAPTGDTITLDFNRTLNMPCAFTDFATCPLPPPENTLRVPIEAGEQKPD</sequence>
<proteinExistence type="predicted"/>
<dbReference type="AlphaFoldDB" id="A0A841BZA9"/>
<dbReference type="PANTHER" id="PTHR41913:SF1">
    <property type="entry name" value="DUF1684 DOMAIN-CONTAINING PROTEIN"/>
    <property type="match status" value="1"/>
</dbReference>
<dbReference type="Proteomes" id="UP000587527">
    <property type="component" value="Unassembled WGS sequence"/>
</dbReference>
<dbReference type="Pfam" id="PF07920">
    <property type="entry name" value="DUF1684"/>
    <property type="match status" value="1"/>
</dbReference>
<reference evidence="1 2" key="1">
    <citation type="submission" date="2020-08" db="EMBL/GenBank/DDBJ databases">
        <title>Sequencing the genomes of 1000 actinobacteria strains.</title>
        <authorList>
            <person name="Klenk H.-P."/>
        </authorList>
    </citation>
    <scope>NUCLEOTIDE SEQUENCE [LARGE SCALE GENOMIC DNA]</scope>
    <source>
        <strain evidence="1 2">DSM 45362</strain>
    </source>
</reference>
<organism evidence="1 2">
    <name type="scientific">Allocatelliglobosispora scoriae</name>
    <dbReference type="NCBI Taxonomy" id="643052"/>
    <lineage>
        <taxon>Bacteria</taxon>
        <taxon>Bacillati</taxon>
        <taxon>Actinomycetota</taxon>
        <taxon>Actinomycetes</taxon>
        <taxon>Micromonosporales</taxon>
        <taxon>Micromonosporaceae</taxon>
        <taxon>Allocatelliglobosispora</taxon>
    </lineage>
</organism>
<comment type="caution">
    <text evidence="1">The sequence shown here is derived from an EMBL/GenBank/DDBJ whole genome shotgun (WGS) entry which is preliminary data.</text>
</comment>
<protein>
    <submittedName>
        <fullName evidence="1">Uncharacterized protein (DUF1684 family)</fullName>
    </submittedName>
</protein>